<reference evidence="2" key="1">
    <citation type="submission" date="2020-03" db="EMBL/GenBank/DDBJ databases">
        <title>The deep terrestrial virosphere.</title>
        <authorList>
            <person name="Holmfeldt K."/>
            <person name="Nilsson E."/>
            <person name="Simone D."/>
            <person name="Lopez-Fernandez M."/>
            <person name="Wu X."/>
            <person name="de Brujin I."/>
            <person name="Lundin D."/>
            <person name="Andersson A."/>
            <person name="Bertilsson S."/>
            <person name="Dopson M."/>
        </authorList>
    </citation>
    <scope>NUCLEOTIDE SEQUENCE</scope>
    <source>
        <strain evidence="2">MM415A00502</strain>
        <strain evidence="1">MM415B00571</strain>
    </source>
</reference>
<dbReference type="EMBL" id="MT141508">
    <property type="protein sequence ID" value="QJA63896.1"/>
    <property type="molecule type" value="Genomic_DNA"/>
</dbReference>
<dbReference type="AlphaFoldDB" id="A0A6M3KI72"/>
<name>A0A6M3KI72_9ZZZZ</name>
<accession>A0A6M3KI72</accession>
<dbReference type="EMBL" id="MT142467">
    <property type="protein sequence ID" value="QJA81707.1"/>
    <property type="molecule type" value="Genomic_DNA"/>
</dbReference>
<organism evidence="2">
    <name type="scientific">viral metagenome</name>
    <dbReference type="NCBI Taxonomy" id="1070528"/>
    <lineage>
        <taxon>unclassified sequences</taxon>
        <taxon>metagenomes</taxon>
        <taxon>organismal metagenomes</taxon>
    </lineage>
</organism>
<evidence type="ECO:0000313" key="2">
    <source>
        <dbReference type="EMBL" id="QJA81707.1"/>
    </source>
</evidence>
<protein>
    <submittedName>
        <fullName evidence="2">Uncharacterized protein</fullName>
    </submittedName>
</protein>
<proteinExistence type="predicted"/>
<gene>
    <name evidence="2" type="ORF">MM415A00502_0031</name>
    <name evidence="1" type="ORF">MM415B00571_0042</name>
</gene>
<evidence type="ECO:0000313" key="1">
    <source>
        <dbReference type="EMBL" id="QJA63896.1"/>
    </source>
</evidence>
<sequence>MTEINRPLMVRDVIRLNGADETYTVSKIRNYAKGRRISLVSQYGYGCHIWEAGINYQLVDHDAAAGKEV</sequence>